<keyword evidence="2" id="KW-1185">Reference proteome</keyword>
<organism evidence="1 2">
    <name type="scientific">Encephalitozoon intestinalis (strain ATCC 50506)</name>
    <name type="common">Microsporidian parasite</name>
    <name type="synonym">Septata intestinalis</name>
    <dbReference type="NCBI Taxonomy" id="876142"/>
    <lineage>
        <taxon>Eukaryota</taxon>
        <taxon>Fungi</taxon>
        <taxon>Fungi incertae sedis</taxon>
        <taxon>Microsporidia</taxon>
        <taxon>Unikaryonidae</taxon>
        <taxon>Encephalitozoon</taxon>
    </lineage>
</organism>
<evidence type="ECO:0000313" key="2">
    <source>
        <dbReference type="Proteomes" id="UP000002313"/>
    </source>
</evidence>
<proteinExistence type="predicted"/>
<dbReference type="Gene3D" id="3.80.10.10">
    <property type="entry name" value="Ribonuclease Inhibitor"/>
    <property type="match status" value="1"/>
</dbReference>
<reference evidence="1 2" key="1">
    <citation type="journal article" date="2010" name="Nat. Commun.">
        <title>The complete sequence of the smallest known nuclear genome from the microsporidian Encephalitozoon intestinalis.</title>
        <authorList>
            <person name="Corradi N."/>
            <person name="Pombert J.-F."/>
            <person name="Farinelli L."/>
            <person name="Didier E.S."/>
            <person name="Keeling P.J."/>
        </authorList>
    </citation>
    <scope>NUCLEOTIDE SEQUENCE [LARGE SCALE GENOMIC DNA]</scope>
    <source>
        <strain evidence="1 2">ATCC 50506</strain>
    </source>
</reference>
<sequence length="364" mass="41707">MRRIADLKIGNKKRLIPRETCKPEFQIPRDLVYLIGKYDRRLKALCKSVPPREVPILSPWRKPYERKVYYEARPAFDVDLHPFINLRVLRVCDSCSFDLASINNTCIRKLSILKVANVKMRSNIDTVLQEIVMRDTTVAYEDLMNILGVGSLVSVSLVNVDVLGCHEWREGLMKKLQEMPKLKKIELVNMGIDFQSFVDLCISRELVWFKIIDEGVCLDVRLCSFVNAVRCMGFLKCLTNLGLEMAEIMYVGGRDLKCMRESLPNLRLLHVTEAEIDSRMFKTVYLRYPNLVGLGFVGCTFDGASFYEVIMHFKGSLRYLDLTSSRLPHDYVSFLKKTLSFCSIKLKSGEFIMIGGRSSVSLPG</sequence>
<gene>
    <name evidence="1" type="ORF">Eint_100800</name>
</gene>
<name>E0S9M1_ENCIT</name>
<dbReference type="Proteomes" id="UP000002313">
    <property type="component" value="Chromosome X"/>
</dbReference>
<dbReference type="GeneID" id="9699471"/>
<dbReference type="OrthoDB" id="2190797at2759"/>
<dbReference type="EMBL" id="CP001951">
    <property type="protein sequence ID" value="ADM12406.1"/>
    <property type="molecule type" value="Genomic_DNA"/>
</dbReference>
<dbReference type="VEuPathDB" id="MicrosporidiaDB:Eint_100800"/>
<evidence type="ECO:0008006" key="3">
    <source>
        <dbReference type="Google" id="ProtNLM"/>
    </source>
</evidence>
<dbReference type="SUPFAM" id="SSF52047">
    <property type="entry name" value="RNI-like"/>
    <property type="match status" value="1"/>
</dbReference>
<protein>
    <recommendedName>
        <fullName evidence="3">F-box domain-containing protein</fullName>
    </recommendedName>
</protein>
<reference evidence="1 2" key="2">
    <citation type="journal article" date="2012" name="Proc. Natl. Acad. Sci. U.S.A.">
        <title>Gain and loss of multiple functionally related, horizontally transferred genes in the reduced genomes of two microsporidian parasites.</title>
        <authorList>
            <person name="Pombert J.-F."/>
            <person name="Selman M."/>
            <person name="Burki F."/>
            <person name="Bardell F.T."/>
            <person name="Farinelli L."/>
            <person name="Solter L.F."/>
            <person name="Whitman D.W."/>
            <person name="Weiss L.M."/>
            <person name="Corradi N."/>
            <person name="Keeling P.J."/>
        </authorList>
    </citation>
    <scope>NUCLEOTIDE SEQUENCE [LARGE SCALE GENOMIC DNA]</scope>
    <source>
        <strain evidence="1 2">ATCC 50506</strain>
    </source>
</reference>
<dbReference type="RefSeq" id="XP_003073766.1">
    <property type="nucleotide sequence ID" value="XM_003073720.1"/>
</dbReference>
<dbReference type="AlphaFoldDB" id="E0S9M1"/>
<dbReference type="InterPro" id="IPR032675">
    <property type="entry name" value="LRR_dom_sf"/>
</dbReference>
<dbReference type="HOGENOM" id="CLU_733843_0_0_1"/>
<evidence type="ECO:0000313" key="1">
    <source>
        <dbReference type="EMBL" id="ADM12406.1"/>
    </source>
</evidence>
<dbReference type="KEGG" id="ein:Eint_100800"/>
<accession>E0S9M1</accession>